<keyword evidence="2" id="KW-0325">Glycoprotein</keyword>
<dbReference type="GO" id="GO:0044550">
    <property type="term" value="P:secondary metabolite biosynthetic process"/>
    <property type="evidence" value="ECO:0007669"/>
    <property type="project" value="TreeGrafter"/>
</dbReference>
<feature type="active site" description="Proton acceptor" evidence="3">
    <location>
        <position position="592"/>
    </location>
</feature>
<reference evidence="7" key="1">
    <citation type="submission" date="2021-10" db="EMBL/GenBank/DDBJ databases">
        <authorList>
            <person name="Piombo E."/>
        </authorList>
    </citation>
    <scope>NUCLEOTIDE SEQUENCE</scope>
</reference>
<dbReference type="InterPro" id="IPR012132">
    <property type="entry name" value="GMC_OxRdtase"/>
</dbReference>
<organism evidence="7 8">
    <name type="scientific">Clonostachys rhizophaga</name>
    <dbReference type="NCBI Taxonomy" id="160324"/>
    <lineage>
        <taxon>Eukaryota</taxon>
        <taxon>Fungi</taxon>
        <taxon>Dikarya</taxon>
        <taxon>Ascomycota</taxon>
        <taxon>Pezizomycotina</taxon>
        <taxon>Sordariomycetes</taxon>
        <taxon>Hypocreomycetidae</taxon>
        <taxon>Hypocreales</taxon>
        <taxon>Bionectriaceae</taxon>
        <taxon>Clonostachys</taxon>
    </lineage>
</organism>
<dbReference type="Proteomes" id="UP000696573">
    <property type="component" value="Unassembled WGS sequence"/>
</dbReference>
<dbReference type="InterPro" id="IPR007867">
    <property type="entry name" value="GMC_OxRtase_C"/>
</dbReference>
<dbReference type="GO" id="GO:0050660">
    <property type="term" value="F:flavin adenine dinucleotide binding"/>
    <property type="evidence" value="ECO:0007669"/>
    <property type="project" value="InterPro"/>
</dbReference>
<dbReference type="AlphaFoldDB" id="A0A9N9YID2"/>
<evidence type="ECO:0000256" key="5">
    <source>
        <dbReference type="SAM" id="SignalP"/>
    </source>
</evidence>
<dbReference type="PROSITE" id="PS00624">
    <property type="entry name" value="GMC_OXRED_2"/>
    <property type="match status" value="1"/>
</dbReference>
<keyword evidence="4" id="KW-0274">FAD</keyword>
<dbReference type="InterPro" id="IPR036188">
    <property type="entry name" value="FAD/NAD-bd_sf"/>
</dbReference>
<comment type="cofactor">
    <cofactor evidence="4">
        <name>FAD</name>
        <dbReference type="ChEBI" id="CHEBI:57692"/>
    </cofactor>
</comment>
<feature type="chain" id="PRO_5040230569" description="Glucose-methanol-choline oxidoreductase N-terminal domain-containing protein" evidence="5">
    <location>
        <begin position="22"/>
        <end position="615"/>
    </location>
</feature>
<dbReference type="PIRSF" id="PIRSF000137">
    <property type="entry name" value="Alcohol_oxidase"/>
    <property type="match status" value="1"/>
</dbReference>
<dbReference type="PANTHER" id="PTHR11552:SF138">
    <property type="entry name" value="DEHYDROGENASE PKFF-RELATED"/>
    <property type="match status" value="1"/>
</dbReference>
<feature type="domain" description="Glucose-methanol-choline oxidoreductase N-terminal" evidence="6">
    <location>
        <begin position="312"/>
        <end position="326"/>
    </location>
</feature>
<feature type="binding site" evidence="4">
    <location>
        <begin position="593"/>
        <end position="594"/>
    </location>
    <ligand>
        <name>FAD</name>
        <dbReference type="ChEBI" id="CHEBI:57692"/>
    </ligand>
</feature>
<dbReference type="PANTHER" id="PTHR11552">
    <property type="entry name" value="GLUCOSE-METHANOL-CHOLINE GMC OXIDOREDUCTASE"/>
    <property type="match status" value="1"/>
</dbReference>
<evidence type="ECO:0000313" key="8">
    <source>
        <dbReference type="Proteomes" id="UP000696573"/>
    </source>
</evidence>
<dbReference type="Pfam" id="PF00732">
    <property type="entry name" value="GMC_oxred_N"/>
    <property type="match status" value="1"/>
</dbReference>
<accession>A0A9N9YID2</accession>
<keyword evidence="4" id="KW-0285">Flavoprotein</keyword>
<dbReference type="Gene3D" id="3.30.560.10">
    <property type="entry name" value="Glucose Oxidase, domain 3"/>
    <property type="match status" value="1"/>
</dbReference>
<dbReference type="Gene3D" id="3.50.50.60">
    <property type="entry name" value="FAD/NAD(P)-binding domain"/>
    <property type="match status" value="1"/>
</dbReference>
<evidence type="ECO:0000256" key="1">
    <source>
        <dbReference type="ARBA" id="ARBA00010790"/>
    </source>
</evidence>
<evidence type="ECO:0000256" key="3">
    <source>
        <dbReference type="PIRSR" id="PIRSR000137-1"/>
    </source>
</evidence>
<dbReference type="Pfam" id="PF05199">
    <property type="entry name" value="GMC_oxred_C"/>
    <property type="match status" value="1"/>
</dbReference>
<comment type="caution">
    <text evidence="7">The sequence shown here is derived from an EMBL/GenBank/DDBJ whole genome shotgun (WGS) entry which is preliminary data.</text>
</comment>
<dbReference type="EMBL" id="CABFNQ020000702">
    <property type="protein sequence ID" value="CAH0024878.1"/>
    <property type="molecule type" value="Genomic_DNA"/>
</dbReference>
<dbReference type="SUPFAM" id="SSF51905">
    <property type="entry name" value="FAD/NAD(P)-binding domain"/>
    <property type="match status" value="1"/>
</dbReference>
<evidence type="ECO:0000256" key="4">
    <source>
        <dbReference type="PIRSR" id="PIRSR000137-2"/>
    </source>
</evidence>
<evidence type="ECO:0000256" key="2">
    <source>
        <dbReference type="ARBA" id="ARBA00023180"/>
    </source>
</evidence>
<sequence length="615" mass="65877">MGGLSKSLGLAALLLAARIHGRPLGSSFGIPGTNATYDYVVVGGGTAGLTIASRLAEQNAGSVAVIEAGTFYELSTGNLSEIPATGIAWAGKSPDDWQPLADWGYVTTPQVGAENKKLHIPRGKMLGGSSARNFMIYQRGTVDSYQMWADRVGDANYTFDKFLPFFTKSITFTPPNDQLRLQNSTPRYDASGLGDGGPLALTIPNWVYAFASWATKAFDQIGIPYSSKGFQHGSLEGHSYSMFTVDTSAMRSSSETSFLRQTLNNTNFYVYPLTHGLKVLFNNDKAAKGVLVDTAGMKYTLSARKEVILSAGSIGSPQLLQVSGVGPASLLEALDIPVIADLQGVGQNMEDHITFGITNGVNAVTASSMGDPAFASEQIRLYNEETAGLLTSPGSDLLAWEKLPNSTRGSLSERTRGILDEYPKDWPDVEYIAFSTYLGSNWLPSVADPMDGTAYAALAVVLCKPRSKGTVNITSPDALVAPQIDPAFLTDEADIEVAVAGFKRGRQFWAANALKDFKVGEEKYPGFDVKSDADIEVSIRRSFTTIYHPASTCAMGKPDDPKAVVDSQARVYAVKGLRVVDASAFPMLPPGHPQSTVYALAEKIACDISRNCSQL</sequence>
<dbReference type="OrthoDB" id="269227at2759"/>
<name>A0A9N9YID2_9HYPO</name>
<keyword evidence="5" id="KW-0732">Signal</keyword>
<keyword evidence="8" id="KW-1185">Reference proteome</keyword>
<gene>
    <name evidence="7" type="ORF">CRHIZ90672A_00005022</name>
</gene>
<feature type="signal peptide" evidence="5">
    <location>
        <begin position="1"/>
        <end position="21"/>
    </location>
</feature>
<dbReference type="GO" id="GO:0016614">
    <property type="term" value="F:oxidoreductase activity, acting on CH-OH group of donors"/>
    <property type="evidence" value="ECO:0007669"/>
    <property type="project" value="InterPro"/>
</dbReference>
<evidence type="ECO:0000313" key="7">
    <source>
        <dbReference type="EMBL" id="CAH0024878.1"/>
    </source>
</evidence>
<comment type="similarity">
    <text evidence="1">Belongs to the GMC oxidoreductase family.</text>
</comment>
<feature type="active site" description="Proton donor" evidence="3">
    <location>
        <position position="548"/>
    </location>
</feature>
<dbReference type="SUPFAM" id="SSF54373">
    <property type="entry name" value="FAD-linked reductases, C-terminal domain"/>
    <property type="match status" value="1"/>
</dbReference>
<evidence type="ECO:0000259" key="6">
    <source>
        <dbReference type="PROSITE" id="PS00624"/>
    </source>
</evidence>
<proteinExistence type="inferred from homology"/>
<protein>
    <recommendedName>
        <fullName evidence="6">Glucose-methanol-choline oxidoreductase N-terminal domain-containing protein</fullName>
    </recommendedName>
</protein>
<dbReference type="InterPro" id="IPR000172">
    <property type="entry name" value="GMC_OxRdtase_N"/>
</dbReference>